<evidence type="ECO:0000256" key="1">
    <source>
        <dbReference type="SAM" id="Phobius"/>
    </source>
</evidence>
<gene>
    <name evidence="2" type="ORF">NCTC11532_00999</name>
</gene>
<feature type="transmembrane region" description="Helical" evidence="1">
    <location>
        <begin position="36"/>
        <end position="55"/>
    </location>
</feature>
<keyword evidence="1" id="KW-0472">Membrane</keyword>
<name>A0A378LSL0_9GAMM</name>
<reference evidence="2 3" key="1">
    <citation type="submission" date="2018-06" db="EMBL/GenBank/DDBJ databases">
        <authorList>
            <consortium name="Pathogen Informatics"/>
            <person name="Doyle S."/>
        </authorList>
    </citation>
    <scope>NUCLEOTIDE SEQUENCE [LARGE SCALE GENOMIC DNA]</scope>
    <source>
        <strain evidence="2 3">NCTC11532</strain>
    </source>
</reference>
<dbReference type="Proteomes" id="UP000255297">
    <property type="component" value="Unassembled WGS sequence"/>
</dbReference>
<accession>A0A378LSL0</accession>
<dbReference type="EMBL" id="UGPB01000001">
    <property type="protein sequence ID" value="STY28822.1"/>
    <property type="molecule type" value="Genomic_DNA"/>
</dbReference>
<organism evidence="2 3">
    <name type="scientific">Legionella wadsworthii</name>
    <dbReference type="NCBI Taxonomy" id="28088"/>
    <lineage>
        <taxon>Bacteria</taxon>
        <taxon>Pseudomonadati</taxon>
        <taxon>Pseudomonadota</taxon>
        <taxon>Gammaproteobacteria</taxon>
        <taxon>Legionellales</taxon>
        <taxon>Legionellaceae</taxon>
        <taxon>Legionella</taxon>
    </lineage>
</organism>
<sequence length="62" mass="7116">MRDEKINNPKIIFHLYLLLGIILLALLFWYTIDIFLLAFAGILLAIAIRSIGNIIHKYTSLS</sequence>
<evidence type="ECO:0000313" key="2">
    <source>
        <dbReference type="EMBL" id="STY28822.1"/>
    </source>
</evidence>
<proteinExistence type="predicted"/>
<feature type="transmembrane region" description="Helical" evidence="1">
    <location>
        <begin position="12"/>
        <end position="30"/>
    </location>
</feature>
<keyword evidence="3" id="KW-1185">Reference proteome</keyword>
<dbReference type="RefSeq" id="WP_031567668.1">
    <property type="nucleotide sequence ID" value="NZ_CAAAIS010000007.1"/>
</dbReference>
<dbReference type="AlphaFoldDB" id="A0A378LSL0"/>
<keyword evidence="1" id="KW-1133">Transmembrane helix</keyword>
<keyword evidence="1" id="KW-0812">Transmembrane</keyword>
<protein>
    <submittedName>
        <fullName evidence="2">Uncharacterized protein</fullName>
    </submittedName>
</protein>
<evidence type="ECO:0000313" key="3">
    <source>
        <dbReference type="Proteomes" id="UP000255297"/>
    </source>
</evidence>